<dbReference type="PANTHER" id="PTHR38340">
    <property type="entry name" value="S-LAYER PROTEIN"/>
    <property type="match status" value="1"/>
</dbReference>
<protein>
    <recommendedName>
        <fullName evidence="6">Calcium-binding protein</fullName>
    </recommendedName>
</protein>
<accession>A0A317F647</accession>
<gene>
    <name evidence="4" type="ORF">DFH01_26680</name>
</gene>
<feature type="region of interest" description="Disordered" evidence="3">
    <location>
        <begin position="926"/>
        <end position="948"/>
    </location>
</feature>
<dbReference type="PROSITE" id="PS00330">
    <property type="entry name" value="HEMOLYSIN_CALCIUM"/>
    <property type="match status" value="11"/>
</dbReference>
<keyword evidence="5" id="KW-1185">Reference proteome</keyword>
<dbReference type="Proteomes" id="UP000245765">
    <property type="component" value="Unassembled WGS sequence"/>
</dbReference>
<comment type="caution">
    <text evidence="4">The sequence shown here is derived from an EMBL/GenBank/DDBJ whole genome shotgun (WGS) entry which is preliminary data.</text>
</comment>
<dbReference type="GO" id="GO:0005509">
    <property type="term" value="F:calcium ion binding"/>
    <property type="evidence" value="ECO:0007669"/>
    <property type="project" value="InterPro"/>
</dbReference>
<evidence type="ECO:0000313" key="5">
    <source>
        <dbReference type="Proteomes" id="UP000245765"/>
    </source>
</evidence>
<keyword evidence="2" id="KW-0964">Secreted</keyword>
<dbReference type="GO" id="GO:0005576">
    <property type="term" value="C:extracellular region"/>
    <property type="evidence" value="ECO:0007669"/>
    <property type="project" value="UniProtKB-SubCell"/>
</dbReference>
<evidence type="ECO:0008006" key="6">
    <source>
        <dbReference type="Google" id="ProtNLM"/>
    </source>
</evidence>
<dbReference type="PANTHER" id="PTHR38340:SF1">
    <property type="entry name" value="S-LAYER PROTEIN"/>
    <property type="match status" value="1"/>
</dbReference>
<reference evidence="5" key="1">
    <citation type="submission" date="2018-05" db="EMBL/GenBank/DDBJ databases">
        <authorList>
            <person name="Du Z."/>
            <person name="Wang X."/>
        </authorList>
    </citation>
    <scope>NUCLEOTIDE SEQUENCE [LARGE SCALE GENOMIC DNA]</scope>
    <source>
        <strain evidence="5">CQN31</strain>
    </source>
</reference>
<dbReference type="InterPro" id="IPR018511">
    <property type="entry name" value="Hemolysin-typ_Ca-bd_CS"/>
</dbReference>
<feature type="region of interest" description="Disordered" evidence="3">
    <location>
        <begin position="1017"/>
        <end position="1037"/>
    </location>
</feature>
<feature type="region of interest" description="Disordered" evidence="3">
    <location>
        <begin position="459"/>
        <end position="504"/>
    </location>
</feature>
<dbReference type="Pfam" id="PF00353">
    <property type="entry name" value="HemolysinCabind"/>
    <property type="match status" value="25"/>
</dbReference>
<feature type="region of interest" description="Disordered" evidence="3">
    <location>
        <begin position="574"/>
        <end position="628"/>
    </location>
</feature>
<dbReference type="Gene3D" id="2.150.10.10">
    <property type="entry name" value="Serralysin-like metalloprotease, C-terminal"/>
    <property type="match status" value="10"/>
</dbReference>
<feature type="compositionally biased region" description="Gly residues" evidence="3">
    <location>
        <begin position="1020"/>
        <end position="1032"/>
    </location>
</feature>
<sequence length="2758" mass="276919">MTILSFSASDFSTWALGAPTDLNFRWDAFRIALDQDVSVPVLGVPGATITLDGNISGHAGLFAELQLGLGAASIEYGVALDAPSDALFLNVPVAFDTAGFSVLGGAMQTEGPDPAGGFFRLGLDWELAAALTGVRLDIPLEWAGVNDPSAAIEGVGFSTGPRTQDLFRIDGGDLDPLYASLIPGLLGGTLQLPSRVDTGTSALVADDDLPDLVSEGASAVPFADIQLDLDGAISQLLASLGLPIQLEGDLTIDTGIFRLELGYTILSAAAALALKFGQRFTFDASHVDVRLETEFGDVVTGRLGDDFDIPTPDGGWGTMAVEATYSLVGSFRNQSGMVASARIDHEWFAGNAELTVFGQTAEGDPQNNGGGFEFGPLFRGSFPSAEGWDFAKFYLYDDAFSVEAAFAPLTETYVVNWENFWEGTPDADIRTLTPHQVEMDALGGNDAITGNALDNAVTLGGGDDSASGAEGDDSLSGGEGADTLEGGPGDDTLDGGPGSDRALFQGGGDVVVTLDANGDGGATDGLGGLDALLGIEEIETGDGNDIILLAGTGTNRVVSGGGDDLVATGAGHDEVRAGAGNDTASLDEGNDWAIGEAGADSLDGAAGNDTLNGGAEADTLAGGEGDDRLLGEDGGDVLLGAAGADTLAGGAGADLLEGDAGADTIDGGDGADTLAGGEDADLLSFLSLSSGVTLNLGAETVEGAGGAVVAPGTARDANGAVDLVSGFESVQGSDHDDLLVGGTTEALEGGLGADTLVGGSGAHEMRGGAGNDTFVVRRADQVVIETGLAGDHDHVISHVDFSLLATPTVEDLTLVGAARLGTGNALANRLTGTDAADTLEGANGADSFFGGAGDDVFLADGGDDLFVELPGGGRDTLRLVAGSAAPTTFDGALNGAAEIEDFVLVVTGARNLLGNARDNLITDNASNNRLEGREGNDTLSTTAGLDTVHGGPGSDRLVVDYGNATGSVFLGTGNGDFGADAVNGGFAGRVFQDFGRFTSFTGIESFSLATGSGADNIRTGDGGDSISSGGGNDTINSGTGADTVDAAAGSDYLAATVEGGDAARALDLASDEWQDLGSLQMRDVEGVNLRWLGDGARDITTSASVVYNDVITTFGGNDTFRGGVGLDSWAAGAGEDLLVLDYGNATGSVFLGTGNGDFAADTVSGGYAGRVFQDFGRHTSFSGVDRFHLTTGSGADNIRTGNGADSISSGGGNDTINPLTGADTVDAAAGSDYLAATVEGGEAARSLDLHSDDWQDLGSLQMRDVEGVNLRWIGSGARDITTSTSVVFNDVITTFGGNDTFRGGVGEDSWAAGAGDDLLVLDYGSATGSVLLGTGNGDFAADATNGGYAGRVFQDFGRYTFFSGVERVHLTTGSGADNIRTGNGADSIGTGVGNDTVNVGTGEDTVDAGLGSDYLAATVEGGEAARSLDLHSDEWQDLGSLQMRDVEGVNLRWLGNGARDITTSATVGFNDIITTFGGDDTFRGGVGLDSWAAGAGEDLLVLDYASATGAVFLGTGNGDFAADTVSGGYAGRVFQDFGRHTSFSGVDRFHLTTGSGADNIRTGIGADSISSGGGNDTINPLTGADTVDAAAGSDYLAATVEGGEAARSLDLHSDDWQDLGSLQMRDVEGVNLRWIGSGSRDITTSATVGFNDVITTFGGNDTFRGGVGEDSWAAGEGDDLLVLDYGSATGSVFLGTGNGDFAADATNGGYAGRVFQDFGRYTFFSGVDRFHLATGSGADNIRTGIGADSISSGSGNDTINPLTGADTVDAAAGSDYLAATVEGGEAARSLDLHSDEWQDLGSLQMRDVEGVTLRWLGSGSRDITTSASVVFNDVITTFGGDDTFRGGVGEDSWAAGEGDDLLVLDYGSATGSVFLGTGNGDFAADATNGGYAGRVFQDFGRYTFFSGVDRFHLATGSGADNIRTGIGADSISSGSGNDTINPLTGADTVDAAAGSDYLAATVEGGEAGRSLDLHSDEWQDLGSLQMRDVEGVTLRWLGSGSRDITTSATVGFNDVITTFGGDDTFRGGVGEDSWAAGEGDDLLVLDYGNATGSVFLGTGNGDFAADTVSGGSAGRVFQDFGRYTSFSGVDRFYLTTGSGADNIRTGSGADSISTGAGNDTVNAGAGDDLVDLGSGGGSAQGGDGLDTLVVSLSAETAALVLDAANGQIRRGATIQVTFSGFERLEVAGGLGADILAGGLDNDRLDGGGESDTLSGDSGSDTLLGGAGDDRLAGGNGSDRLEGGDGFDTAVFGGTQADYAISLLAGGGLLVTDLRVGSPEGADTLLGIDVIVFADTLIGTNWPTAGDDALEGTAAADTIDALAGHDAVLGLAGNDRLVGNDGDDTLSGGADNDSLIGGNGHDSLDGGTGADSMLGGAGNDRYVVDDAADRIAETRTGGADTVHSSITWTLGAHQEDLVLTGDAAIDGTGNNLNNVVTGNGAANVLLGGGRADTLIGGGGDDLYLIDATDTLIEQAGGGNDTVVANATFALPDHIEVLRFNGGANVRGDGNAEDNFMLGNVGNNRLLGYDGNDTLNGGLGNDTLQGGEGADSLVGGEGVDRLDGGNGDDTYVVADSDVVIELPNAGIDTVLSAISYILPNAVENLSLLGAGDLTAIGNALDNVLTGNAGANLLRGLGGDDRLSGGQAGDTLEGGVGADTLTGSGGLDQFLWLSPLEGGDTLVDFRAGEDKLAFQASGFGGLVSVTLSQDAPVGGVAQFVYTRATGVLAWDADGDGASGGIAIATLSNRPSLAAADFVIVA</sequence>
<comment type="subcellular location">
    <subcellularLocation>
        <location evidence="1">Secreted</location>
    </subcellularLocation>
</comment>
<feature type="compositionally biased region" description="Low complexity" evidence="3">
    <location>
        <begin position="2210"/>
        <end position="2223"/>
    </location>
</feature>
<name>A0A317F647_9PROT</name>
<dbReference type="OrthoDB" id="223957at2"/>
<dbReference type="Gene3D" id="2.160.20.160">
    <property type="match status" value="4"/>
</dbReference>
<dbReference type="InterPro" id="IPR011049">
    <property type="entry name" value="Serralysin-like_metalloprot_C"/>
</dbReference>
<dbReference type="PRINTS" id="PR00313">
    <property type="entry name" value="CABNDNGRPT"/>
</dbReference>
<organism evidence="4 5">
    <name type="scientific">Falsiroseomonas bella</name>
    <dbReference type="NCBI Taxonomy" id="2184016"/>
    <lineage>
        <taxon>Bacteria</taxon>
        <taxon>Pseudomonadati</taxon>
        <taxon>Pseudomonadota</taxon>
        <taxon>Alphaproteobacteria</taxon>
        <taxon>Acetobacterales</taxon>
        <taxon>Roseomonadaceae</taxon>
        <taxon>Falsiroseomonas</taxon>
    </lineage>
</organism>
<dbReference type="EMBL" id="QGNA01000008">
    <property type="protein sequence ID" value="PWS34215.1"/>
    <property type="molecule type" value="Genomic_DNA"/>
</dbReference>
<dbReference type="InterPro" id="IPR050557">
    <property type="entry name" value="RTX_toxin/Mannuronan_C5-epim"/>
</dbReference>
<feature type="region of interest" description="Disordered" evidence="3">
    <location>
        <begin position="2205"/>
        <end position="2228"/>
    </location>
</feature>
<evidence type="ECO:0000256" key="1">
    <source>
        <dbReference type="ARBA" id="ARBA00004613"/>
    </source>
</evidence>
<evidence type="ECO:0000256" key="3">
    <source>
        <dbReference type="SAM" id="MobiDB-lite"/>
    </source>
</evidence>
<evidence type="ECO:0000313" key="4">
    <source>
        <dbReference type="EMBL" id="PWS34215.1"/>
    </source>
</evidence>
<dbReference type="InterPro" id="IPR001343">
    <property type="entry name" value="Hemolysn_Ca-bd"/>
</dbReference>
<dbReference type="SUPFAM" id="SSF51120">
    <property type="entry name" value="beta-Roll"/>
    <property type="match status" value="16"/>
</dbReference>
<evidence type="ECO:0000256" key="2">
    <source>
        <dbReference type="ARBA" id="ARBA00022525"/>
    </source>
</evidence>
<proteinExistence type="predicted"/>
<dbReference type="RefSeq" id="WP_109873584.1">
    <property type="nucleotide sequence ID" value="NZ_QGNA01000008.1"/>
</dbReference>